<comment type="caution">
    <text evidence="1">The sequence shown here is derived from an EMBL/GenBank/DDBJ whole genome shotgun (WGS) entry which is preliminary data.</text>
</comment>
<sequence length="71" mass="8195">MGTKVTSSSGSVLEEPEIHKRQMQQKIFKKLLEHIEMPLKSTTQLLEKTDFLRNTSRDGFQIRSKCDQSTV</sequence>
<evidence type="ECO:0000313" key="2">
    <source>
        <dbReference type="Proteomes" id="UP001151760"/>
    </source>
</evidence>
<dbReference type="EMBL" id="BQNB010018293">
    <property type="protein sequence ID" value="GJT72808.1"/>
    <property type="molecule type" value="Genomic_DNA"/>
</dbReference>
<dbReference type="Proteomes" id="UP001151760">
    <property type="component" value="Unassembled WGS sequence"/>
</dbReference>
<protein>
    <submittedName>
        <fullName evidence="1">Uncharacterized protein</fullName>
    </submittedName>
</protein>
<proteinExistence type="predicted"/>
<reference evidence="1" key="2">
    <citation type="submission" date="2022-01" db="EMBL/GenBank/DDBJ databases">
        <authorList>
            <person name="Yamashiro T."/>
            <person name="Shiraishi A."/>
            <person name="Satake H."/>
            <person name="Nakayama K."/>
        </authorList>
    </citation>
    <scope>NUCLEOTIDE SEQUENCE</scope>
</reference>
<name>A0ABQ5GAW3_9ASTR</name>
<reference evidence="1" key="1">
    <citation type="journal article" date="2022" name="Int. J. Mol. Sci.">
        <title>Draft Genome of Tanacetum Coccineum: Genomic Comparison of Closely Related Tanacetum-Family Plants.</title>
        <authorList>
            <person name="Yamashiro T."/>
            <person name="Shiraishi A."/>
            <person name="Nakayama K."/>
            <person name="Satake H."/>
        </authorList>
    </citation>
    <scope>NUCLEOTIDE SEQUENCE</scope>
</reference>
<accession>A0ABQ5GAW3</accession>
<keyword evidence="2" id="KW-1185">Reference proteome</keyword>
<gene>
    <name evidence="1" type="ORF">Tco_1032094</name>
</gene>
<organism evidence="1 2">
    <name type="scientific">Tanacetum coccineum</name>
    <dbReference type="NCBI Taxonomy" id="301880"/>
    <lineage>
        <taxon>Eukaryota</taxon>
        <taxon>Viridiplantae</taxon>
        <taxon>Streptophyta</taxon>
        <taxon>Embryophyta</taxon>
        <taxon>Tracheophyta</taxon>
        <taxon>Spermatophyta</taxon>
        <taxon>Magnoliopsida</taxon>
        <taxon>eudicotyledons</taxon>
        <taxon>Gunneridae</taxon>
        <taxon>Pentapetalae</taxon>
        <taxon>asterids</taxon>
        <taxon>campanulids</taxon>
        <taxon>Asterales</taxon>
        <taxon>Asteraceae</taxon>
        <taxon>Asteroideae</taxon>
        <taxon>Anthemideae</taxon>
        <taxon>Anthemidinae</taxon>
        <taxon>Tanacetum</taxon>
    </lineage>
</organism>
<evidence type="ECO:0000313" key="1">
    <source>
        <dbReference type="EMBL" id="GJT72808.1"/>
    </source>
</evidence>